<gene>
    <name evidence="2" type="ORF">AVDCRST_MAG19-3622</name>
</gene>
<protein>
    <recommendedName>
        <fullName evidence="1">Saccharopine dehydrogenase NADP binding domain-containing protein</fullName>
    </recommendedName>
</protein>
<dbReference type="SUPFAM" id="SSF51735">
    <property type="entry name" value="NAD(P)-binding Rossmann-fold domains"/>
    <property type="match status" value="1"/>
</dbReference>
<dbReference type="EMBL" id="CADCWL010000202">
    <property type="protein sequence ID" value="CAA9578264.1"/>
    <property type="molecule type" value="Genomic_DNA"/>
</dbReference>
<sequence length="316" mass="33833">MERAEAFSRSTGGRVRPLQIDTADPRALGDALANAQVLVACAGRDDVDLARACLERGVRYVNVSASYPFLPEVERLHALARERGATAVPSVGLAPGLTNLLARRCRDALGGVRSLDLSVLLGMEEAHGEAAVRWTIENLDRRFPAPGPNGPQDFNSLTDPKATVFPGPYGRRIAYRFDFADQHVVSRTLEIGDVAPRICLDPPLATRLVALLKRTGAFRTLARPGTQDALVSLLNCLHVGADGFAATADAMGRNGRCHSCSVGGRRERRATGIVAALVPEDLCAASSAPVVFHIEQIVEPIAFLRRLANHGFSVCA</sequence>
<proteinExistence type="predicted"/>
<name>A0A6J4VH09_9BACT</name>
<dbReference type="Pfam" id="PF03435">
    <property type="entry name" value="Sacchrp_dh_NADP"/>
    <property type="match status" value="1"/>
</dbReference>
<dbReference type="AlphaFoldDB" id="A0A6J4VH09"/>
<dbReference type="PANTHER" id="PTHR43796:SF2">
    <property type="entry name" value="CARBOXYNORSPERMIDINE SYNTHASE"/>
    <property type="match status" value="1"/>
</dbReference>
<feature type="domain" description="Saccharopine dehydrogenase NADP binding" evidence="1">
    <location>
        <begin position="4"/>
        <end position="88"/>
    </location>
</feature>
<evidence type="ECO:0000313" key="2">
    <source>
        <dbReference type="EMBL" id="CAA9578264.1"/>
    </source>
</evidence>
<dbReference type="InterPro" id="IPR036291">
    <property type="entry name" value="NAD(P)-bd_dom_sf"/>
</dbReference>
<reference evidence="2" key="1">
    <citation type="submission" date="2020-02" db="EMBL/GenBank/DDBJ databases">
        <authorList>
            <person name="Meier V. D."/>
        </authorList>
    </citation>
    <scope>NUCLEOTIDE SEQUENCE</scope>
    <source>
        <strain evidence="2">AVDCRST_MAG19</strain>
    </source>
</reference>
<accession>A0A6J4VH09</accession>
<dbReference type="PANTHER" id="PTHR43796">
    <property type="entry name" value="CARBOXYNORSPERMIDINE SYNTHASE"/>
    <property type="match status" value="1"/>
</dbReference>
<dbReference type="Gene3D" id="3.40.50.720">
    <property type="entry name" value="NAD(P)-binding Rossmann-like Domain"/>
    <property type="match status" value="1"/>
</dbReference>
<evidence type="ECO:0000259" key="1">
    <source>
        <dbReference type="Pfam" id="PF03435"/>
    </source>
</evidence>
<dbReference type="InterPro" id="IPR005097">
    <property type="entry name" value="Sacchrp_dh_NADP-bd"/>
</dbReference>
<organism evidence="2">
    <name type="scientific">uncultured Thermomicrobiales bacterium</name>
    <dbReference type="NCBI Taxonomy" id="1645740"/>
    <lineage>
        <taxon>Bacteria</taxon>
        <taxon>Pseudomonadati</taxon>
        <taxon>Thermomicrobiota</taxon>
        <taxon>Thermomicrobia</taxon>
        <taxon>Thermomicrobiales</taxon>
        <taxon>environmental samples</taxon>
    </lineage>
</organism>